<dbReference type="Proteomes" id="UP000229554">
    <property type="component" value="Unassembled WGS sequence"/>
</dbReference>
<keyword evidence="5" id="KW-0812">Transmembrane</keyword>
<keyword evidence="5" id="KW-0472">Membrane</keyword>
<sequence length="345" mass="39490">MVDVSLIIIALLVLVIVVGVIILFKKSGQSHSSEMLEYLKQTMQTVHETNRRYDELTHMVSKQLADQSTGFFSTLQKNSADMNQRLDKAAQVIGAVQKNIGELSEVGRSIKDLQDYLRSPKLRGNIGEHILVEALRQLLPRELYEIQYAFPSGETVDAIIKIGDMYIPIDSKFPMENFTKMNKTHAEEKKLAQKQFFIDVRKHIADIAKKYISANAKTVNYALMYVPSESIYYEIIQHDDIFNLSRDKSVLLVSPMSFNAFLRAVLMSLQGIRVQKKAREILSILESTKKEYEKIDEALGVLEKHFGNAYNQLQNVNKFFMRLGTKLEQTKHVELPVRKEEEASV</sequence>
<organism evidence="6 7">
    <name type="scientific">Candidatus Roizmanbacteria bacterium CG10_big_fil_rev_8_21_14_0_10_39_6</name>
    <dbReference type="NCBI Taxonomy" id="1974853"/>
    <lineage>
        <taxon>Bacteria</taxon>
        <taxon>Candidatus Roizmaniibacteriota</taxon>
    </lineage>
</organism>
<dbReference type="InterPro" id="IPR003798">
    <property type="entry name" value="DNA_recombination_RmuC"/>
</dbReference>
<evidence type="ECO:0000256" key="3">
    <source>
        <dbReference type="ARBA" id="ARBA00023054"/>
    </source>
</evidence>
<comment type="function">
    <text evidence="1">Involved in DNA recombination.</text>
</comment>
<accession>A0A2M8KSE2</accession>
<evidence type="ECO:0000256" key="5">
    <source>
        <dbReference type="SAM" id="Phobius"/>
    </source>
</evidence>
<comment type="similarity">
    <text evidence="2">Belongs to the RmuC family.</text>
</comment>
<dbReference type="GO" id="GO:0006310">
    <property type="term" value="P:DNA recombination"/>
    <property type="evidence" value="ECO:0007669"/>
    <property type="project" value="UniProtKB-KW"/>
</dbReference>
<name>A0A2M8KSE2_9BACT</name>
<dbReference type="AlphaFoldDB" id="A0A2M8KSE2"/>
<feature type="transmembrane region" description="Helical" evidence="5">
    <location>
        <begin position="6"/>
        <end position="24"/>
    </location>
</feature>
<keyword evidence="3" id="KW-0175">Coiled coil</keyword>
<proteinExistence type="inferred from homology"/>
<evidence type="ECO:0000313" key="7">
    <source>
        <dbReference type="Proteomes" id="UP000229554"/>
    </source>
</evidence>
<keyword evidence="4" id="KW-0233">DNA recombination</keyword>
<gene>
    <name evidence="6" type="ORF">COU88_02995</name>
</gene>
<dbReference type="Pfam" id="PF02646">
    <property type="entry name" value="RmuC"/>
    <property type="match status" value="1"/>
</dbReference>
<protein>
    <recommendedName>
        <fullName evidence="8">DNA recombination protein RmuC</fullName>
    </recommendedName>
</protein>
<evidence type="ECO:0000313" key="6">
    <source>
        <dbReference type="EMBL" id="PJE62810.1"/>
    </source>
</evidence>
<evidence type="ECO:0008006" key="8">
    <source>
        <dbReference type="Google" id="ProtNLM"/>
    </source>
</evidence>
<keyword evidence="5" id="KW-1133">Transmembrane helix</keyword>
<dbReference type="PANTHER" id="PTHR30563:SF0">
    <property type="entry name" value="DNA RECOMBINATION PROTEIN RMUC"/>
    <property type="match status" value="1"/>
</dbReference>
<comment type="caution">
    <text evidence="6">The sequence shown here is derived from an EMBL/GenBank/DDBJ whole genome shotgun (WGS) entry which is preliminary data.</text>
</comment>
<reference evidence="7" key="1">
    <citation type="submission" date="2017-09" db="EMBL/GenBank/DDBJ databases">
        <title>Depth-based differentiation of microbial function through sediment-hosted aquifers and enrichment of novel symbionts in the deep terrestrial subsurface.</title>
        <authorList>
            <person name="Probst A.J."/>
            <person name="Ladd B."/>
            <person name="Jarett J.K."/>
            <person name="Geller-Mcgrath D.E."/>
            <person name="Sieber C.M.K."/>
            <person name="Emerson J.B."/>
            <person name="Anantharaman K."/>
            <person name="Thomas B.C."/>
            <person name="Malmstrom R."/>
            <person name="Stieglmeier M."/>
            <person name="Klingl A."/>
            <person name="Woyke T."/>
            <person name="Ryan C.M."/>
            <person name="Banfield J.F."/>
        </authorList>
    </citation>
    <scope>NUCLEOTIDE SEQUENCE [LARGE SCALE GENOMIC DNA]</scope>
</reference>
<evidence type="ECO:0000256" key="4">
    <source>
        <dbReference type="ARBA" id="ARBA00023172"/>
    </source>
</evidence>
<evidence type="ECO:0000256" key="1">
    <source>
        <dbReference type="ARBA" id="ARBA00003416"/>
    </source>
</evidence>
<dbReference type="EMBL" id="PFED01000122">
    <property type="protein sequence ID" value="PJE62810.1"/>
    <property type="molecule type" value="Genomic_DNA"/>
</dbReference>
<evidence type="ECO:0000256" key="2">
    <source>
        <dbReference type="ARBA" id="ARBA00009840"/>
    </source>
</evidence>
<dbReference type="PANTHER" id="PTHR30563">
    <property type="entry name" value="DNA RECOMBINATION PROTEIN RMUC"/>
    <property type="match status" value="1"/>
</dbReference>